<sequence>MQNNLETLIDSNALVELIHTNTVNVIDARWYLDGRNGYDAYLKGHIPGSIFIDIDAVASDHRVSNHGRHPLPDSNAFQLALKTCGIDLSKPTVIYDDCGGVIAARIWWMNRRLGLKAAVLNGGIAAWDGPLEKGSTRISQFNGYDTPLAENNLGGWGPGVCDTQYVKTSIEKSSAIVLDARDESRYRGDSDPVDPRPGHIPGAISLPTRSLLDHNSYFPEVEQLRKTLMDRVGFEPKSGKEIIGSCGSGITACHLALAFKYAFSIEIEIYEGSFSAWSRETSLPVATGTAPGSLNTPNRFPLG</sequence>
<dbReference type="GO" id="GO:0004792">
    <property type="term" value="F:thiosulfate-cyanide sulfurtransferase activity"/>
    <property type="evidence" value="ECO:0007669"/>
    <property type="project" value="TreeGrafter"/>
</dbReference>
<keyword evidence="6" id="KW-1185">Reference proteome</keyword>
<dbReference type="PROSITE" id="PS50206">
    <property type="entry name" value="RHODANESE_3"/>
    <property type="match status" value="2"/>
</dbReference>
<name>A0A0D8HCA0_9ACTN</name>
<evidence type="ECO:0000313" key="5">
    <source>
        <dbReference type="EMBL" id="KJF15558.1"/>
    </source>
</evidence>
<dbReference type="STRING" id="1280514.AXFE_35980"/>
<dbReference type="PANTHER" id="PTHR11364:SF27">
    <property type="entry name" value="SULFURTRANSFERASE"/>
    <property type="match status" value="1"/>
</dbReference>
<dbReference type="InterPro" id="IPR036873">
    <property type="entry name" value="Rhodanese-like_dom_sf"/>
</dbReference>
<dbReference type="OrthoDB" id="9770030at2"/>
<dbReference type="CDD" id="cd01449">
    <property type="entry name" value="TST_Repeat_2"/>
    <property type="match status" value="1"/>
</dbReference>
<dbReference type="InterPro" id="IPR045078">
    <property type="entry name" value="TST/MPST-like"/>
</dbReference>
<keyword evidence="1 5" id="KW-0808">Transferase</keyword>
<evidence type="ECO:0000256" key="2">
    <source>
        <dbReference type="ARBA" id="ARBA00022737"/>
    </source>
</evidence>
<accession>A0A0D8HCA0</accession>
<comment type="caution">
    <text evidence="5">The sequence shown here is derived from an EMBL/GenBank/DDBJ whole genome shotgun (WGS) entry which is preliminary data.</text>
</comment>
<feature type="domain" description="Rhodanese" evidence="4">
    <location>
        <begin position="19"/>
        <end position="133"/>
    </location>
</feature>
<evidence type="ECO:0000313" key="6">
    <source>
        <dbReference type="Proteomes" id="UP000032360"/>
    </source>
</evidence>
<dbReference type="CDD" id="cd01448">
    <property type="entry name" value="TST_Repeat_1"/>
    <property type="match status" value="1"/>
</dbReference>
<dbReference type="EMBL" id="JXYS01000144">
    <property type="protein sequence ID" value="KJF15558.1"/>
    <property type="molecule type" value="Genomic_DNA"/>
</dbReference>
<dbReference type="RefSeq" id="WP_052607195.1">
    <property type="nucleotide sequence ID" value="NZ_JXYS01000144.1"/>
</dbReference>
<dbReference type="Gene3D" id="3.40.250.10">
    <property type="entry name" value="Rhodanese-like domain"/>
    <property type="match status" value="2"/>
</dbReference>
<evidence type="ECO:0000259" key="4">
    <source>
        <dbReference type="PROSITE" id="PS50206"/>
    </source>
</evidence>
<gene>
    <name evidence="5" type="primary">sseA</name>
    <name evidence="5" type="ORF">AXFE_35980</name>
</gene>
<dbReference type="GO" id="GO:0016784">
    <property type="term" value="F:3-mercaptopyruvate sulfurtransferase activity"/>
    <property type="evidence" value="ECO:0007669"/>
    <property type="project" value="UniProtKB-EC"/>
</dbReference>
<protein>
    <submittedName>
        <fullName evidence="5">3-mercaptopyruvate sulfurtransferase</fullName>
        <ecNumber evidence="5">2.8.1.2</ecNumber>
    </submittedName>
</protein>
<dbReference type="EC" id="2.8.1.2" evidence="5"/>
<organism evidence="5 6">
    <name type="scientific">Acidithrix ferrooxidans</name>
    <dbReference type="NCBI Taxonomy" id="1280514"/>
    <lineage>
        <taxon>Bacteria</taxon>
        <taxon>Bacillati</taxon>
        <taxon>Actinomycetota</taxon>
        <taxon>Acidimicrobiia</taxon>
        <taxon>Acidimicrobiales</taxon>
        <taxon>Acidimicrobiaceae</taxon>
        <taxon>Acidithrix</taxon>
    </lineage>
</organism>
<reference evidence="5 6" key="1">
    <citation type="submission" date="2015-01" db="EMBL/GenBank/DDBJ databases">
        <title>Draft genome of the acidophilic iron oxidizer Acidithrix ferrooxidans strain Py-F3.</title>
        <authorList>
            <person name="Poehlein A."/>
            <person name="Eisen S."/>
            <person name="Schloemann M."/>
            <person name="Johnson B.D."/>
            <person name="Daniel R."/>
            <person name="Muehling M."/>
        </authorList>
    </citation>
    <scope>NUCLEOTIDE SEQUENCE [LARGE SCALE GENOMIC DNA]</scope>
    <source>
        <strain evidence="5 6">Py-F3</strain>
    </source>
</reference>
<dbReference type="SMART" id="SM00450">
    <property type="entry name" value="RHOD"/>
    <property type="match status" value="2"/>
</dbReference>
<feature type="domain" description="Rhodanese" evidence="4">
    <location>
        <begin position="171"/>
        <end position="286"/>
    </location>
</feature>
<dbReference type="InterPro" id="IPR001763">
    <property type="entry name" value="Rhodanese-like_dom"/>
</dbReference>
<dbReference type="SUPFAM" id="SSF52821">
    <property type="entry name" value="Rhodanese/Cell cycle control phosphatase"/>
    <property type="match status" value="2"/>
</dbReference>
<keyword evidence="2" id="KW-0677">Repeat</keyword>
<dbReference type="PANTHER" id="PTHR11364">
    <property type="entry name" value="THIOSULFATE SULFERTANSFERASE"/>
    <property type="match status" value="1"/>
</dbReference>
<dbReference type="Proteomes" id="UP000032360">
    <property type="component" value="Unassembled WGS sequence"/>
</dbReference>
<dbReference type="AlphaFoldDB" id="A0A0D8HCA0"/>
<evidence type="ECO:0000256" key="3">
    <source>
        <dbReference type="SAM" id="MobiDB-lite"/>
    </source>
</evidence>
<evidence type="ECO:0000256" key="1">
    <source>
        <dbReference type="ARBA" id="ARBA00022679"/>
    </source>
</evidence>
<feature type="region of interest" description="Disordered" evidence="3">
    <location>
        <begin position="284"/>
        <end position="303"/>
    </location>
</feature>
<dbReference type="Pfam" id="PF00581">
    <property type="entry name" value="Rhodanese"/>
    <property type="match status" value="2"/>
</dbReference>
<keyword evidence="5" id="KW-0670">Pyruvate</keyword>
<feature type="compositionally biased region" description="Polar residues" evidence="3">
    <location>
        <begin position="290"/>
        <end position="303"/>
    </location>
</feature>
<proteinExistence type="predicted"/>